<evidence type="ECO:0000313" key="1">
    <source>
        <dbReference type="EMBL" id="KOB51754.1"/>
    </source>
</evidence>
<gene>
    <name evidence="1" type="ORF">OBRU01_27306</name>
</gene>
<feature type="non-terminal residue" evidence="1">
    <location>
        <position position="1"/>
    </location>
</feature>
<dbReference type="Proteomes" id="UP000037510">
    <property type="component" value="Unassembled WGS sequence"/>
</dbReference>
<reference evidence="1 2" key="1">
    <citation type="journal article" date="2015" name="Genome Biol. Evol.">
        <title>The genome of winter moth (Operophtera brumata) provides a genomic perspective on sexual dimorphism and phenology.</title>
        <authorList>
            <person name="Derks M.F."/>
            <person name="Smit S."/>
            <person name="Salis L."/>
            <person name="Schijlen E."/>
            <person name="Bossers A."/>
            <person name="Mateman C."/>
            <person name="Pijl A.S."/>
            <person name="de Ridder D."/>
            <person name="Groenen M.A."/>
            <person name="Visser M.E."/>
            <person name="Megens H.J."/>
        </authorList>
    </citation>
    <scope>NUCLEOTIDE SEQUENCE [LARGE SCALE GENOMIC DNA]</scope>
    <source>
        <strain evidence="1">WM2013NL</strain>
        <tissue evidence="1">Head and thorax</tissue>
    </source>
</reference>
<keyword evidence="2" id="KW-1185">Reference proteome</keyword>
<evidence type="ECO:0000313" key="2">
    <source>
        <dbReference type="Proteomes" id="UP000037510"/>
    </source>
</evidence>
<accession>A0A0L7K279</accession>
<comment type="caution">
    <text evidence="1">The sequence shown here is derived from an EMBL/GenBank/DDBJ whole genome shotgun (WGS) entry which is preliminary data.</text>
</comment>
<protein>
    <submittedName>
        <fullName evidence="1">Uncharacterized protein</fullName>
    </submittedName>
</protein>
<sequence>MGASSLLTVITYILHRFIRRLLPGRTTARSGCRGARLA</sequence>
<organism evidence="1 2">
    <name type="scientific">Operophtera brumata</name>
    <name type="common">Winter moth</name>
    <name type="synonym">Phalaena brumata</name>
    <dbReference type="NCBI Taxonomy" id="104452"/>
    <lineage>
        <taxon>Eukaryota</taxon>
        <taxon>Metazoa</taxon>
        <taxon>Ecdysozoa</taxon>
        <taxon>Arthropoda</taxon>
        <taxon>Hexapoda</taxon>
        <taxon>Insecta</taxon>
        <taxon>Pterygota</taxon>
        <taxon>Neoptera</taxon>
        <taxon>Endopterygota</taxon>
        <taxon>Lepidoptera</taxon>
        <taxon>Glossata</taxon>
        <taxon>Ditrysia</taxon>
        <taxon>Geometroidea</taxon>
        <taxon>Geometridae</taxon>
        <taxon>Larentiinae</taxon>
        <taxon>Operophtera</taxon>
    </lineage>
</organism>
<name>A0A0L7K279_OPEBR</name>
<dbReference type="EMBL" id="JTDY01022257">
    <property type="protein sequence ID" value="KOB51754.1"/>
    <property type="molecule type" value="Genomic_DNA"/>
</dbReference>
<proteinExistence type="predicted"/>
<dbReference type="AlphaFoldDB" id="A0A0L7K279"/>